<dbReference type="Proteomes" id="UP000800094">
    <property type="component" value="Unassembled WGS sequence"/>
</dbReference>
<evidence type="ECO:0000256" key="1">
    <source>
        <dbReference type="SAM" id="MobiDB-lite"/>
    </source>
</evidence>
<dbReference type="AlphaFoldDB" id="A0A6A6IBT0"/>
<proteinExistence type="predicted"/>
<evidence type="ECO:0000313" key="3">
    <source>
        <dbReference type="Proteomes" id="UP000800094"/>
    </source>
</evidence>
<name>A0A6A6IBT0_9PLEO</name>
<feature type="region of interest" description="Disordered" evidence="1">
    <location>
        <begin position="144"/>
        <end position="181"/>
    </location>
</feature>
<feature type="compositionally biased region" description="Basic and acidic residues" evidence="1">
    <location>
        <begin position="148"/>
        <end position="174"/>
    </location>
</feature>
<organism evidence="2 3">
    <name type="scientific">Trematosphaeria pertusa</name>
    <dbReference type="NCBI Taxonomy" id="390896"/>
    <lineage>
        <taxon>Eukaryota</taxon>
        <taxon>Fungi</taxon>
        <taxon>Dikarya</taxon>
        <taxon>Ascomycota</taxon>
        <taxon>Pezizomycotina</taxon>
        <taxon>Dothideomycetes</taxon>
        <taxon>Pleosporomycetidae</taxon>
        <taxon>Pleosporales</taxon>
        <taxon>Massarineae</taxon>
        <taxon>Trematosphaeriaceae</taxon>
        <taxon>Trematosphaeria</taxon>
    </lineage>
</organism>
<gene>
    <name evidence="2" type="ORF">BU26DRAFT_339058</name>
</gene>
<dbReference type="RefSeq" id="XP_033682004.1">
    <property type="nucleotide sequence ID" value="XM_033822286.1"/>
</dbReference>
<evidence type="ECO:0000313" key="2">
    <source>
        <dbReference type="EMBL" id="KAF2247000.1"/>
    </source>
</evidence>
<dbReference type="GeneID" id="54575616"/>
<dbReference type="EMBL" id="ML987197">
    <property type="protein sequence ID" value="KAF2247000.1"/>
    <property type="molecule type" value="Genomic_DNA"/>
</dbReference>
<reference evidence="2" key="1">
    <citation type="journal article" date="2020" name="Stud. Mycol.">
        <title>101 Dothideomycetes genomes: a test case for predicting lifestyles and emergence of pathogens.</title>
        <authorList>
            <person name="Haridas S."/>
            <person name="Albert R."/>
            <person name="Binder M."/>
            <person name="Bloem J."/>
            <person name="Labutti K."/>
            <person name="Salamov A."/>
            <person name="Andreopoulos B."/>
            <person name="Baker S."/>
            <person name="Barry K."/>
            <person name="Bills G."/>
            <person name="Bluhm B."/>
            <person name="Cannon C."/>
            <person name="Castanera R."/>
            <person name="Culley D."/>
            <person name="Daum C."/>
            <person name="Ezra D."/>
            <person name="Gonzalez J."/>
            <person name="Henrissat B."/>
            <person name="Kuo A."/>
            <person name="Liang C."/>
            <person name="Lipzen A."/>
            <person name="Lutzoni F."/>
            <person name="Magnuson J."/>
            <person name="Mondo S."/>
            <person name="Nolan M."/>
            <person name="Ohm R."/>
            <person name="Pangilinan J."/>
            <person name="Park H.-J."/>
            <person name="Ramirez L."/>
            <person name="Alfaro M."/>
            <person name="Sun H."/>
            <person name="Tritt A."/>
            <person name="Yoshinaga Y."/>
            <person name="Zwiers L.-H."/>
            <person name="Turgeon B."/>
            <person name="Goodwin S."/>
            <person name="Spatafora J."/>
            <person name="Crous P."/>
            <person name="Grigoriev I."/>
        </authorList>
    </citation>
    <scope>NUCLEOTIDE SEQUENCE</scope>
    <source>
        <strain evidence="2">CBS 122368</strain>
    </source>
</reference>
<accession>A0A6A6IBT0</accession>
<keyword evidence="3" id="KW-1185">Reference proteome</keyword>
<protein>
    <submittedName>
        <fullName evidence="2">Uncharacterized protein</fullName>
    </submittedName>
</protein>
<sequence>MVEACQHKIVRLHPQSHAVSRAAAGIYIHKADEAAIVEAAAGRMRAVSGTNRNYQVRRRDWPEIRARPKSDWRGSSKQRTSSPVSGMYCVCTHQTRCQCQLLLLCVSFGLQYKKARERARGRLSNLQKSGVREQLPEEIKTSTVMRAADARSQDLAAPREARLRPVARPDRPPLDPRLQSS</sequence>